<reference evidence="2 3" key="1">
    <citation type="submission" date="2019-11" db="EMBL/GenBank/DDBJ databases">
        <title>Acidiferrimicrobium australis gen. nov., sp. nov., an acidophilic and obligately heterotrophic, member of the Actinobacteria that catalyses dissimilatory oxido- reduction of iron isolated from metal-rich acidic water in Chile.</title>
        <authorList>
            <person name="Gonzalez D."/>
            <person name="Huber K."/>
            <person name="Hedrich S."/>
            <person name="Rojas-Villalobos C."/>
            <person name="Quatrini R."/>
            <person name="Dinamarca M.A."/>
            <person name="Schwarz A."/>
            <person name="Canales C."/>
            <person name="Nancucheo I."/>
        </authorList>
    </citation>
    <scope>NUCLEOTIDE SEQUENCE [LARGE SCALE GENOMIC DNA]</scope>
    <source>
        <strain evidence="2 3">USS-CCA1</strain>
    </source>
</reference>
<comment type="caution">
    <text evidence="2">The sequence shown here is derived from an EMBL/GenBank/DDBJ whole genome shotgun (WGS) entry which is preliminary data.</text>
</comment>
<accession>A0ABW9QVU7</accession>
<dbReference type="Pfam" id="PF00480">
    <property type="entry name" value="ROK"/>
    <property type="match status" value="1"/>
</dbReference>
<comment type="similarity">
    <text evidence="1">Belongs to the ROK (NagC/XylR) family.</text>
</comment>
<proteinExistence type="inferred from homology"/>
<dbReference type="EMBL" id="WJHE01000799">
    <property type="protein sequence ID" value="MST33989.1"/>
    <property type="molecule type" value="Genomic_DNA"/>
</dbReference>
<dbReference type="InterPro" id="IPR000600">
    <property type="entry name" value="ROK"/>
</dbReference>
<dbReference type="Proteomes" id="UP000437736">
    <property type="component" value="Unassembled WGS sequence"/>
</dbReference>
<dbReference type="InterPro" id="IPR043129">
    <property type="entry name" value="ATPase_NBD"/>
</dbReference>
<evidence type="ECO:0000256" key="1">
    <source>
        <dbReference type="ARBA" id="ARBA00006479"/>
    </source>
</evidence>
<name>A0ABW9QVU7_9ACTN</name>
<evidence type="ECO:0000313" key="3">
    <source>
        <dbReference type="Proteomes" id="UP000437736"/>
    </source>
</evidence>
<keyword evidence="3" id="KW-1185">Reference proteome</keyword>
<dbReference type="Gene3D" id="3.30.420.40">
    <property type="match status" value="2"/>
</dbReference>
<protein>
    <submittedName>
        <fullName evidence="2">ROK family protein</fullName>
    </submittedName>
</protein>
<gene>
    <name evidence="2" type="ORF">GHK86_14830</name>
</gene>
<dbReference type="SUPFAM" id="SSF53067">
    <property type="entry name" value="Actin-like ATPase domain"/>
    <property type="match status" value="2"/>
</dbReference>
<sequence>MSDPAGQPPGLRPGAVTLAIDVGGTGLKASVLDGGGAMEHSRVRIDTPYPLPPDKMVTVLSDLVKPLGHFDRISVGFPGMVRDGRILSAPHFVSPDGPGGVPSDDLTKAWSRFDLQGALGATLDRPCKVANDADVQGAAVIRGEGLELVLTLGTGLGTALFNHGLLVPHLEFAHHPFRKDLSYNEVVGDAARKRSGHKKWQKRVLEAVDTLRALCFFDHCFLGGGNAARLEGDLPEDVTVVSNDAGILGGIKLWERTVSHPPA</sequence>
<evidence type="ECO:0000313" key="2">
    <source>
        <dbReference type="EMBL" id="MST33989.1"/>
    </source>
</evidence>
<organism evidence="2 3">
    <name type="scientific">Acidiferrimicrobium australe</name>
    <dbReference type="NCBI Taxonomy" id="2664430"/>
    <lineage>
        <taxon>Bacteria</taxon>
        <taxon>Bacillati</taxon>
        <taxon>Actinomycetota</taxon>
        <taxon>Acidimicrobiia</taxon>
        <taxon>Acidimicrobiales</taxon>
        <taxon>Acidimicrobiaceae</taxon>
        <taxon>Acidiferrimicrobium</taxon>
    </lineage>
</organism>